<dbReference type="SUPFAM" id="SSF46894">
    <property type="entry name" value="C-terminal effector domain of the bipartite response regulators"/>
    <property type="match status" value="1"/>
</dbReference>
<dbReference type="Gene3D" id="1.10.10.10">
    <property type="entry name" value="Winged helix-like DNA-binding domain superfamily/Winged helix DNA-binding domain"/>
    <property type="match status" value="1"/>
</dbReference>
<organism evidence="2 3">
    <name type="scientific">Candidatus Mailhella merdigallinarum</name>
    <dbReference type="NCBI Taxonomy" id="2838658"/>
    <lineage>
        <taxon>Bacteria</taxon>
        <taxon>Pseudomonadati</taxon>
        <taxon>Thermodesulfobacteriota</taxon>
        <taxon>Desulfovibrionia</taxon>
        <taxon>Desulfovibrionales</taxon>
        <taxon>Desulfovibrionaceae</taxon>
        <taxon>Mailhella</taxon>
    </lineage>
</organism>
<dbReference type="InterPro" id="IPR036388">
    <property type="entry name" value="WH-like_DNA-bd_sf"/>
</dbReference>
<reference evidence="2" key="1">
    <citation type="journal article" date="2021" name="PeerJ">
        <title>Extensive microbial diversity within the chicken gut microbiome revealed by metagenomics and culture.</title>
        <authorList>
            <person name="Gilroy R."/>
            <person name="Ravi A."/>
            <person name="Getino M."/>
            <person name="Pursley I."/>
            <person name="Horton D.L."/>
            <person name="Alikhan N.F."/>
            <person name="Baker D."/>
            <person name="Gharbi K."/>
            <person name="Hall N."/>
            <person name="Watson M."/>
            <person name="Adriaenssens E.M."/>
            <person name="Foster-Nyarko E."/>
            <person name="Jarju S."/>
            <person name="Secka A."/>
            <person name="Antonio M."/>
            <person name="Oren A."/>
            <person name="Chaudhuri R.R."/>
            <person name="La Ragione R."/>
            <person name="Hildebrand F."/>
            <person name="Pallen M.J."/>
        </authorList>
    </citation>
    <scope>NUCLEOTIDE SEQUENCE</scope>
    <source>
        <strain evidence="2">CHK186-16707</strain>
    </source>
</reference>
<dbReference type="SMART" id="SM00421">
    <property type="entry name" value="HTH_LUXR"/>
    <property type="match status" value="1"/>
</dbReference>
<dbReference type="GO" id="GO:0006355">
    <property type="term" value="P:regulation of DNA-templated transcription"/>
    <property type="evidence" value="ECO:0007669"/>
    <property type="project" value="InterPro"/>
</dbReference>
<feature type="domain" description="HTH luxR-type" evidence="1">
    <location>
        <begin position="20"/>
        <end position="77"/>
    </location>
</feature>
<gene>
    <name evidence="2" type="ORF">H9962_01725</name>
</gene>
<evidence type="ECO:0000313" key="2">
    <source>
        <dbReference type="EMBL" id="HJA07898.1"/>
    </source>
</evidence>
<dbReference type="InterPro" id="IPR016032">
    <property type="entry name" value="Sig_transdc_resp-reg_C-effctor"/>
</dbReference>
<accession>A0A9D2HB34</accession>
<protein>
    <submittedName>
        <fullName evidence="2">LuxR C-terminal-related transcriptional regulator</fullName>
    </submittedName>
</protein>
<evidence type="ECO:0000313" key="3">
    <source>
        <dbReference type="Proteomes" id="UP000824225"/>
    </source>
</evidence>
<reference evidence="2" key="2">
    <citation type="submission" date="2021-04" db="EMBL/GenBank/DDBJ databases">
        <authorList>
            <person name="Gilroy R."/>
        </authorList>
    </citation>
    <scope>NUCLEOTIDE SEQUENCE</scope>
    <source>
        <strain evidence="2">CHK186-16707</strain>
    </source>
</reference>
<dbReference type="Pfam" id="PF00196">
    <property type="entry name" value="GerE"/>
    <property type="match status" value="1"/>
</dbReference>
<proteinExistence type="predicted"/>
<sequence>MNKTIKILCTFNYGQNTCKEIKFTPRGIEVFHLILKGKTSTEIAELLNMSKSGVRRHKEKMLLQNNCTSILELVSKYNRFISKN</sequence>
<dbReference type="AlphaFoldDB" id="A0A9D2HB34"/>
<dbReference type="InterPro" id="IPR000792">
    <property type="entry name" value="Tscrpt_reg_LuxR_C"/>
</dbReference>
<dbReference type="GO" id="GO:0003677">
    <property type="term" value="F:DNA binding"/>
    <property type="evidence" value="ECO:0007669"/>
    <property type="project" value="InterPro"/>
</dbReference>
<name>A0A9D2HB34_9BACT</name>
<comment type="caution">
    <text evidence="2">The sequence shown here is derived from an EMBL/GenBank/DDBJ whole genome shotgun (WGS) entry which is preliminary data.</text>
</comment>
<dbReference type="Proteomes" id="UP000824225">
    <property type="component" value="Unassembled WGS sequence"/>
</dbReference>
<dbReference type="EMBL" id="DXAN01000003">
    <property type="protein sequence ID" value="HJA07898.1"/>
    <property type="molecule type" value="Genomic_DNA"/>
</dbReference>
<evidence type="ECO:0000259" key="1">
    <source>
        <dbReference type="SMART" id="SM00421"/>
    </source>
</evidence>